<comment type="similarity">
    <text evidence="1 5">Belongs to the glutathione peroxidase family.</text>
</comment>
<dbReference type="PANTHER" id="PTHR11592:SF134">
    <property type="entry name" value="PHOSPHOLIPID HYDROPEROXIDE GLUTATHIONE PEROXIDASE"/>
    <property type="match status" value="1"/>
</dbReference>
<dbReference type="InterPro" id="IPR036249">
    <property type="entry name" value="Thioredoxin-like_sf"/>
</dbReference>
<evidence type="ECO:0000313" key="7">
    <source>
        <dbReference type="Proteomes" id="UP000323324"/>
    </source>
</evidence>
<proteinExistence type="inferred from homology"/>
<dbReference type="InterPro" id="IPR000889">
    <property type="entry name" value="Glutathione_peroxidase"/>
</dbReference>
<dbReference type="PIRSF" id="PIRSF000303">
    <property type="entry name" value="Glutathion_perox"/>
    <property type="match status" value="1"/>
</dbReference>
<dbReference type="Proteomes" id="UP000323324">
    <property type="component" value="Unassembled WGS sequence"/>
</dbReference>
<sequence length="178" mass="20172">MNPFKAFFATLFTQSGSNIKAEKSSIYDISMRSLTGKPIDFTNYKGKHILFVNVASKCGFTPQYKDLETLSNTYKDALVVIGVPCNQFGNQEPGNSEDIETFCEVNYGVTFLITEKVAVKGKNQHPLYKWLTQESRNGNKSSSVKWNFQKYLVDPKGELLDYYYSTTSPLSKKITKKL</sequence>
<dbReference type="CDD" id="cd00340">
    <property type="entry name" value="GSH_Peroxidase"/>
    <property type="match status" value="1"/>
</dbReference>
<dbReference type="Pfam" id="PF00255">
    <property type="entry name" value="GSHPx"/>
    <property type="match status" value="1"/>
</dbReference>
<reference evidence="6 7" key="1">
    <citation type="submission" date="2019-08" db="EMBL/GenBank/DDBJ databases">
        <title>Genomes of Antarctic Bizionia species.</title>
        <authorList>
            <person name="Bowman J.P."/>
        </authorList>
    </citation>
    <scope>NUCLEOTIDE SEQUENCE [LARGE SCALE GENOMIC DNA]</scope>
    <source>
        <strain evidence="6 7">HFD</strain>
    </source>
</reference>
<dbReference type="GO" id="GO:0004601">
    <property type="term" value="F:peroxidase activity"/>
    <property type="evidence" value="ECO:0007669"/>
    <property type="project" value="UniProtKB-KW"/>
</dbReference>
<keyword evidence="3 5" id="KW-0560">Oxidoreductase</keyword>
<dbReference type="PRINTS" id="PR01011">
    <property type="entry name" value="GLUTPROXDASE"/>
</dbReference>
<accession>A0A8H2QKY3</accession>
<dbReference type="InterPro" id="IPR029759">
    <property type="entry name" value="GPX_AS"/>
</dbReference>
<gene>
    <name evidence="6" type="ORF">ES676_10695</name>
</gene>
<dbReference type="RefSeq" id="WP_148370321.1">
    <property type="nucleotide sequence ID" value="NZ_VSKM01000010.1"/>
</dbReference>
<protein>
    <recommendedName>
        <fullName evidence="5">Glutathione peroxidase</fullName>
    </recommendedName>
</protein>
<evidence type="ECO:0000256" key="3">
    <source>
        <dbReference type="ARBA" id="ARBA00023002"/>
    </source>
</evidence>
<evidence type="ECO:0000256" key="5">
    <source>
        <dbReference type="RuleBase" id="RU000499"/>
    </source>
</evidence>
<evidence type="ECO:0000256" key="2">
    <source>
        <dbReference type="ARBA" id="ARBA00022559"/>
    </source>
</evidence>
<keyword evidence="7" id="KW-1185">Reference proteome</keyword>
<evidence type="ECO:0000256" key="1">
    <source>
        <dbReference type="ARBA" id="ARBA00006926"/>
    </source>
</evidence>
<name>A0A8H2QKY3_9FLAO</name>
<evidence type="ECO:0000256" key="4">
    <source>
        <dbReference type="PIRSR" id="PIRSR000303-1"/>
    </source>
</evidence>
<dbReference type="PROSITE" id="PS51355">
    <property type="entry name" value="GLUTATHIONE_PEROXID_3"/>
    <property type="match status" value="1"/>
</dbReference>
<dbReference type="EMBL" id="VSKM01000010">
    <property type="protein sequence ID" value="TYB72633.1"/>
    <property type="molecule type" value="Genomic_DNA"/>
</dbReference>
<dbReference type="FunFam" id="3.40.30.10:FF:000010">
    <property type="entry name" value="Glutathione peroxidase"/>
    <property type="match status" value="1"/>
</dbReference>
<organism evidence="6 7">
    <name type="scientific">Bizionia saleffrena</name>
    <dbReference type="NCBI Taxonomy" id="291189"/>
    <lineage>
        <taxon>Bacteria</taxon>
        <taxon>Pseudomonadati</taxon>
        <taxon>Bacteroidota</taxon>
        <taxon>Flavobacteriia</taxon>
        <taxon>Flavobacteriales</taxon>
        <taxon>Flavobacteriaceae</taxon>
        <taxon>Bizionia</taxon>
    </lineage>
</organism>
<dbReference type="PANTHER" id="PTHR11592">
    <property type="entry name" value="GLUTATHIONE PEROXIDASE"/>
    <property type="match status" value="1"/>
</dbReference>
<comment type="caution">
    <text evidence="6">The sequence shown here is derived from an EMBL/GenBank/DDBJ whole genome shotgun (WGS) entry which is preliminary data.</text>
</comment>
<feature type="active site" evidence="4">
    <location>
        <position position="58"/>
    </location>
</feature>
<dbReference type="PROSITE" id="PS00460">
    <property type="entry name" value="GLUTATHIONE_PEROXID_1"/>
    <property type="match status" value="1"/>
</dbReference>
<dbReference type="GO" id="GO:0006979">
    <property type="term" value="P:response to oxidative stress"/>
    <property type="evidence" value="ECO:0007669"/>
    <property type="project" value="InterPro"/>
</dbReference>
<dbReference type="AlphaFoldDB" id="A0A8H2QKY3"/>
<evidence type="ECO:0000313" key="6">
    <source>
        <dbReference type="EMBL" id="TYB72633.1"/>
    </source>
</evidence>
<dbReference type="Gene3D" id="3.40.30.10">
    <property type="entry name" value="Glutaredoxin"/>
    <property type="match status" value="1"/>
</dbReference>
<dbReference type="SUPFAM" id="SSF52833">
    <property type="entry name" value="Thioredoxin-like"/>
    <property type="match status" value="1"/>
</dbReference>
<keyword evidence="2 5" id="KW-0575">Peroxidase</keyword>